<evidence type="ECO:0000313" key="2">
    <source>
        <dbReference type="Proteomes" id="UP000199307"/>
    </source>
</evidence>
<gene>
    <name evidence="1" type="ORF">SAMN02927916_0004</name>
</gene>
<protein>
    <submittedName>
        <fullName evidence="1">Uncharacterized protein</fullName>
    </submittedName>
</protein>
<proteinExistence type="predicted"/>
<dbReference type="EMBL" id="FMVC01000010">
    <property type="protein sequence ID" value="SCZ00188.1"/>
    <property type="molecule type" value="Genomic_DNA"/>
</dbReference>
<sequence>MTKLTASKINDKLLRFDDHDLNDEFFGIAVWLNDVGNPQHSGLVLCYEGEKLFFHFTSKEVIIENVTEFSTEIYYKKLELFPDSYLPYIRSHFDLLLETVHPLYGFVFTDSYYDKFGSYISDIEGLPDFCTCVGFCINVIRSLFLNPASRYIEINDWTSESLEKVADDYIEYVNEYLSLVQKFSPESLLEIKKNTYKRIMPVEMLLSGFFSQPKDLPVRKVNLDPHIFDTRKILKAKWVSTVD</sequence>
<dbReference type="Proteomes" id="UP000199307">
    <property type="component" value="Unassembled WGS sequence"/>
</dbReference>
<accession>A0ABY0M4N5</accession>
<reference evidence="1 2" key="1">
    <citation type="submission" date="2016-10" db="EMBL/GenBank/DDBJ databases">
        <authorList>
            <person name="Varghese N."/>
            <person name="Submissions S."/>
        </authorList>
    </citation>
    <scope>NUCLEOTIDE SEQUENCE [LARGE SCALE GENOMIC DNA]</scope>
    <source>
        <strain evidence="1 2">CGMCC 1.6859</strain>
    </source>
</reference>
<dbReference type="RefSeq" id="WP_091136170.1">
    <property type="nucleotide sequence ID" value="NZ_FMVC01000010.1"/>
</dbReference>
<comment type="caution">
    <text evidence="1">The sequence shown here is derived from an EMBL/GenBank/DDBJ whole genome shotgun (WGS) entry which is preliminary data.</text>
</comment>
<organism evidence="1 2">
    <name type="scientific">Flavobacterium anhuiense</name>
    <dbReference type="NCBI Taxonomy" id="459526"/>
    <lineage>
        <taxon>Bacteria</taxon>
        <taxon>Pseudomonadati</taxon>
        <taxon>Bacteroidota</taxon>
        <taxon>Flavobacteriia</taxon>
        <taxon>Flavobacteriales</taxon>
        <taxon>Flavobacteriaceae</taxon>
        <taxon>Flavobacterium</taxon>
    </lineage>
</organism>
<evidence type="ECO:0000313" key="1">
    <source>
        <dbReference type="EMBL" id="SCZ00188.1"/>
    </source>
</evidence>
<name>A0ABY0M4N5_9FLAO</name>
<keyword evidence="2" id="KW-1185">Reference proteome</keyword>